<dbReference type="GO" id="GO:0005777">
    <property type="term" value="C:peroxisome"/>
    <property type="evidence" value="ECO:0007669"/>
    <property type="project" value="TreeGrafter"/>
</dbReference>
<name>A0AAQ4RSY1_GASAC</name>
<sequence length="251" mass="27704">VIDSRVRQSEGMFLDAAARGDVRRVSELLRGAPSLINRSGRSGWTALMLAARNGHYEAAEALLSHGCDRLSVNGSSQSALDVARFWGHRHIAALLAGAEGVPPTSDLHPRENYFSRETLDRLSAKRTDAVWLEERRSQPDSVYLLFSDLSPMVSPQVETKLCRLGYEAVKDLLQKPATVLIFLGVERRKQPSSSPSSSSSSPAWFAINTEEDAGELLKRFGQKKCCFTKTANRDLLKLSEDEAGEEQADRS</sequence>
<dbReference type="PROSITE" id="PS50088">
    <property type="entry name" value="ANK_REPEAT"/>
    <property type="match status" value="1"/>
</dbReference>
<accession>A0AAQ4RSY1</accession>
<keyword evidence="3" id="KW-0040">ANK repeat</keyword>
<dbReference type="SUPFAM" id="SSF48403">
    <property type="entry name" value="Ankyrin repeat"/>
    <property type="match status" value="1"/>
</dbReference>
<dbReference type="Gene3D" id="1.25.40.20">
    <property type="entry name" value="Ankyrin repeat-containing domain"/>
    <property type="match status" value="1"/>
</dbReference>
<evidence type="ECO:0000256" key="3">
    <source>
        <dbReference type="PROSITE-ProRule" id="PRU00023"/>
    </source>
</evidence>
<organism evidence="4 5">
    <name type="scientific">Gasterosteus aculeatus aculeatus</name>
    <name type="common">three-spined stickleback</name>
    <dbReference type="NCBI Taxonomy" id="481459"/>
    <lineage>
        <taxon>Eukaryota</taxon>
        <taxon>Metazoa</taxon>
        <taxon>Chordata</taxon>
        <taxon>Craniata</taxon>
        <taxon>Vertebrata</taxon>
        <taxon>Euteleostomi</taxon>
        <taxon>Actinopterygii</taxon>
        <taxon>Neopterygii</taxon>
        <taxon>Teleostei</taxon>
        <taxon>Neoteleostei</taxon>
        <taxon>Acanthomorphata</taxon>
        <taxon>Eupercaria</taxon>
        <taxon>Perciformes</taxon>
        <taxon>Cottioidei</taxon>
        <taxon>Gasterosteales</taxon>
        <taxon>Gasterosteidae</taxon>
        <taxon>Gasterosteus</taxon>
    </lineage>
</organism>
<dbReference type="PANTHER" id="PTHR42904">
    <property type="entry name" value="NUDIX HYDROLASE, NUDC SUBFAMILY"/>
    <property type="match status" value="1"/>
</dbReference>
<dbReference type="PANTHER" id="PTHR42904:SF6">
    <property type="entry name" value="NAD-CAPPED RNA HYDROLASE NUDT12"/>
    <property type="match status" value="1"/>
</dbReference>
<keyword evidence="2" id="KW-0378">Hydrolase</keyword>
<reference evidence="4 5" key="1">
    <citation type="journal article" date="2021" name="G3 (Bethesda)">
        <title>Improved contiguity of the threespine stickleback genome using long-read sequencing.</title>
        <authorList>
            <person name="Nath S."/>
            <person name="Shaw D.E."/>
            <person name="White M.A."/>
        </authorList>
    </citation>
    <scope>NUCLEOTIDE SEQUENCE [LARGE SCALE GENOMIC DNA]</scope>
    <source>
        <strain evidence="4 5">Lake Benthic</strain>
    </source>
</reference>
<dbReference type="PROSITE" id="PS50297">
    <property type="entry name" value="ANK_REP_REGION"/>
    <property type="match status" value="1"/>
</dbReference>
<protein>
    <submittedName>
        <fullName evidence="4">Uncharacterized protein</fullName>
    </submittedName>
</protein>
<feature type="repeat" description="ANK" evidence="3">
    <location>
        <begin position="42"/>
        <end position="74"/>
    </location>
</feature>
<comment type="cofactor">
    <cofactor evidence="1">
        <name>Mg(2+)</name>
        <dbReference type="ChEBI" id="CHEBI:18420"/>
    </cofactor>
</comment>
<dbReference type="GO" id="GO:0005829">
    <property type="term" value="C:cytosol"/>
    <property type="evidence" value="ECO:0007669"/>
    <property type="project" value="TreeGrafter"/>
</dbReference>
<dbReference type="Ensembl" id="ENSGACT00000031297.1">
    <property type="protein sequence ID" value="ENSGACP00000066018.1"/>
    <property type="gene ID" value="ENSGACG00000036402.1"/>
</dbReference>
<dbReference type="InterPro" id="IPR036770">
    <property type="entry name" value="Ankyrin_rpt-contain_sf"/>
</dbReference>
<dbReference type="SMART" id="SM00248">
    <property type="entry name" value="ANK"/>
    <property type="match status" value="1"/>
</dbReference>
<dbReference type="AlphaFoldDB" id="A0AAQ4RSY1"/>
<keyword evidence="5" id="KW-1185">Reference proteome</keyword>
<dbReference type="InterPro" id="IPR050241">
    <property type="entry name" value="NAD-cap_RNA_hydrolase_NudC"/>
</dbReference>
<evidence type="ECO:0000313" key="4">
    <source>
        <dbReference type="Ensembl" id="ENSGACP00000066018.1"/>
    </source>
</evidence>
<dbReference type="Pfam" id="PF12796">
    <property type="entry name" value="Ank_2"/>
    <property type="match status" value="1"/>
</dbReference>
<dbReference type="GO" id="GO:0019677">
    <property type="term" value="P:NAD+ catabolic process"/>
    <property type="evidence" value="ECO:0007669"/>
    <property type="project" value="TreeGrafter"/>
</dbReference>
<evidence type="ECO:0000256" key="2">
    <source>
        <dbReference type="ARBA" id="ARBA00022801"/>
    </source>
</evidence>
<evidence type="ECO:0000256" key="1">
    <source>
        <dbReference type="ARBA" id="ARBA00001946"/>
    </source>
</evidence>
<dbReference type="Proteomes" id="UP000007635">
    <property type="component" value="Unassembled WGS sequence"/>
</dbReference>
<reference evidence="4" key="3">
    <citation type="submission" date="2025-09" db="UniProtKB">
        <authorList>
            <consortium name="Ensembl"/>
        </authorList>
    </citation>
    <scope>IDENTIFICATION</scope>
</reference>
<dbReference type="GO" id="GO:0035529">
    <property type="term" value="F:NADH pyrophosphatase activity"/>
    <property type="evidence" value="ECO:0007669"/>
    <property type="project" value="TreeGrafter"/>
</dbReference>
<evidence type="ECO:0000313" key="5">
    <source>
        <dbReference type="Proteomes" id="UP000007635"/>
    </source>
</evidence>
<dbReference type="InterPro" id="IPR002110">
    <property type="entry name" value="Ankyrin_rpt"/>
</dbReference>
<proteinExistence type="predicted"/>
<reference evidence="4" key="2">
    <citation type="submission" date="2025-08" db="UniProtKB">
        <authorList>
            <consortium name="Ensembl"/>
        </authorList>
    </citation>
    <scope>IDENTIFICATION</scope>
</reference>
<dbReference type="GO" id="GO:0006742">
    <property type="term" value="P:NADP+ catabolic process"/>
    <property type="evidence" value="ECO:0007669"/>
    <property type="project" value="TreeGrafter"/>
</dbReference>